<dbReference type="STRING" id="554055.A0A2P6VJ61"/>
<comment type="caution">
    <text evidence="12">The sequence shown here is derived from an EMBL/GenBank/DDBJ whole genome shotgun (WGS) entry which is preliminary data.</text>
</comment>
<feature type="binding site" evidence="8">
    <location>
        <position position="23"/>
    </location>
    <ligand>
        <name>a divalent metal cation</name>
        <dbReference type="ChEBI" id="CHEBI:60240"/>
    </ligand>
</feature>
<feature type="binding site" evidence="8">
    <location>
        <position position="22"/>
    </location>
    <ligand>
        <name>a divalent metal cation</name>
        <dbReference type="ChEBI" id="CHEBI:60240"/>
    </ligand>
</feature>
<dbReference type="GO" id="GO:0046872">
    <property type="term" value="F:metal ion binding"/>
    <property type="evidence" value="ECO:0007669"/>
    <property type="project" value="UniProtKB-KW"/>
</dbReference>
<dbReference type="EMBL" id="LHPF02000005">
    <property type="protein sequence ID" value="PSC74097.1"/>
    <property type="molecule type" value="Genomic_DNA"/>
</dbReference>
<evidence type="ECO:0000256" key="3">
    <source>
        <dbReference type="ARBA" id="ARBA00007058"/>
    </source>
</evidence>
<dbReference type="AlphaFoldDB" id="A0A2P6VJ61"/>
<proteinExistence type="inferred from homology"/>
<evidence type="ECO:0000256" key="2">
    <source>
        <dbReference type="ARBA" id="ARBA00001946"/>
    </source>
</evidence>
<keyword evidence="4 8" id="KW-0540">Nuclease</keyword>
<dbReference type="PANTHER" id="PTHR10954:SF7">
    <property type="entry name" value="RIBONUCLEASE H2 SUBUNIT A"/>
    <property type="match status" value="1"/>
</dbReference>
<dbReference type="SUPFAM" id="SSF53098">
    <property type="entry name" value="Ribonuclease H-like"/>
    <property type="match status" value="1"/>
</dbReference>
<feature type="region of interest" description="Disordered" evidence="10">
    <location>
        <begin position="263"/>
        <end position="282"/>
    </location>
</feature>
<comment type="cofactor">
    <cofactor evidence="2">
        <name>Mg(2+)</name>
        <dbReference type="ChEBI" id="CHEBI:18420"/>
    </cofactor>
</comment>
<dbReference type="FunFam" id="1.10.10.460:FF:000001">
    <property type="entry name" value="Ribonuclease"/>
    <property type="match status" value="1"/>
</dbReference>
<dbReference type="GO" id="GO:0004523">
    <property type="term" value="F:RNA-DNA hybrid ribonuclease activity"/>
    <property type="evidence" value="ECO:0007669"/>
    <property type="project" value="UniProtKB-UniRule"/>
</dbReference>
<dbReference type="FunFam" id="3.30.420.10:FF:000016">
    <property type="entry name" value="Ribonuclease"/>
    <property type="match status" value="1"/>
</dbReference>
<evidence type="ECO:0000256" key="6">
    <source>
        <dbReference type="ARBA" id="ARBA00022759"/>
    </source>
</evidence>
<evidence type="ECO:0000259" key="11">
    <source>
        <dbReference type="PROSITE" id="PS51975"/>
    </source>
</evidence>
<sequence length="299" mass="32049">MAGEASQEAPEWYKEPCVLGIDEAGRGPVLGPMVYATAFAPISRLKELKAMGFADSKTLSEEKRDRLYEALLKEPGLLGHEADVLSAAVISGKMLSRDRVSLNALAFDSTCKLIDGVLARGVNLAEAYIDALGDTTKHKDRLSQRFPGVMFTVEAKADATYPIVSAASIVAKVTRDRAVKHFVLEEGVESISTHFGSGYPADPDTKKWLEASIDPVFGFPSLVRFSWSTCNPLLDQHGVPVKFECDADDDAVPYGQRTLAFGGSGGGGVQPAGSAPASSGAGRHSYFRARKLHRAQLAF</sequence>
<dbReference type="Pfam" id="PF01351">
    <property type="entry name" value="RNase_HII"/>
    <property type="match status" value="1"/>
</dbReference>
<keyword evidence="5 8" id="KW-0479">Metal-binding</keyword>
<evidence type="ECO:0000256" key="1">
    <source>
        <dbReference type="ARBA" id="ARBA00000077"/>
    </source>
</evidence>
<keyword evidence="13" id="KW-1185">Reference proteome</keyword>
<keyword evidence="6 8" id="KW-0255">Endonuclease</keyword>
<evidence type="ECO:0000256" key="5">
    <source>
        <dbReference type="ARBA" id="ARBA00022723"/>
    </source>
</evidence>
<dbReference type="InterPro" id="IPR036397">
    <property type="entry name" value="RNaseH_sf"/>
</dbReference>
<evidence type="ECO:0000256" key="9">
    <source>
        <dbReference type="RuleBase" id="RU003515"/>
    </source>
</evidence>
<dbReference type="InterPro" id="IPR023160">
    <property type="entry name" value="RNase_HII_hlx-loop-hlx_cap_dom"/>
</dbReference>
<dbReference type="PROSITE" id="PS51975">
    <property type="entry name" value="RNASE_H_2"/>
    <property type="match status" value="1"/>
</dbReference>
<dbReference type="NCBIfam" id="TIGR00729">
    <property type="entry name" value="ribonuclease HII"/>
    <property type="match status" value="1"/>
</dbReference>
<feature type="compositionally biased region" description="Low complexity" evidence="10">
    <location>
        <begin position="271"/>
        <end position="282"/>
    </location>
</feature>
<evidence type="ECO:0000256" key="8">
    <source>
        <dbReference type="PROSITE-ProRule" id="PRU01319"/>
    </source>
</evidence>
<comment type="similarity">
    <text evidence="3">Belongs to the RNase HII family. Eukaryotic subfamily.</text>
</comment>
<dbReference type="InterPro" id="IPR001352">
    <property type="entry name" value="RNase_HII/HIII"/>
</dbReference>
<feature type="binding site" evidence="8">
    <location>
        <position position="130"/>
    </location>
    <ligand>
        <name>a divalent metal cation</name>
        <dbReference type="ChEBI" id="CHEBI:60240"/>
    </ligand>
</feature>
<evidence type="ECO:0000256" key="7">
    <source>
        <dbReference type="ARBA" id="ARBA00022801"/>
    </source>
</evidence>
<dbReference type="OrthoDB" id="7462577at2759"/>
<accession>A0A2P6VJ61</accession>
<protein>
    <recommendedName>
        <fullName evidence="9">Ribonuclease</fullName>
        <ecNumber evidence="9">3.1.26.4</ecNumber>
    </recommendedName>
</protein>
<dbReference type="GO" id="GO:0043137">
    <property type="term" value="P:DNA replication, removal of RNA primer"/>
    <property type="evidence" value="ECO:0007669"/>
    <property type="project" value="TreeGrafter"/>
</dbReference>
<dbReference type="Proteomes" id="UP000239649">
    <property type="component" value="Unassembled WGS sequence"/>
</dbReference>
<dbReference type="GO" id="GO:0032299">
    <property type="term" value="C:ribonuclease H2 complex"/>
    <property type="evidence" value="ECO:0007669"/>
    <property type="project" value="TreeGrafter"/>
</dbReference>
<comment type="cofactor">
    <cofactor evidence="8">
        <name>Mn(2+)</name>
        <dbReference type="ChEBI" id="CHEBI:29035"/>
    </cofactor>
    <cofactor evidence="8">
        <name>Mg(2+)</name>
        <dbReference type="ChEBI" id="CHEBI:18420"/>
    </cofactor>
    <text evidence="8">Manganese or magnesium. Binds 1 divalent metal ion per monomer in the absence of substrate. May bind a second metal ion after substrate binding.</text>
</comment>
<feature type="domain" description="RNase H type-2" evidence="11">
    <location>
        <begin position="16"/>
        <end position="239"/>
    </location>
</feature>
<evidence type="ECO:0000313" key="12">
    <source>
        <dbReference type="EMBL" id="PSC74097.1"/>
    </source>
</evidence>
<dbReference type="EC" id="3.1.26.4" evidence="9"/>
<dbReference type="Gene3D" id="3.30.420.10">
    <property type="entry name" value="Ribonuclease H-like superfamily/Ribonuclease H"/>
    <property type="match status" value="1"/>
</dbReference>
<evidence type="ECO:0000256" key="4">
    <source>
        <dbReference type="ARBA" id="ARBA00022722"/>
    </source>
</evidence>
<comment type="function">
    <text evidence="9">Endonuclease that specifically degrades the RNA of RNA-DNA hybrids.</text>
</comment>
<evidence type="ECO:0000313" key="13">
    <source>
        <dbReference type="Proteomes" id="UP000239649"/>
    </source>
</evidence>
<reference evidence="12 13" key="1">
    <citation type="journal article" date="2018" name="Plant J.">
        <title>Genome sequences of Chlorella sorokiniana UTEX 1602 and Micractinium conductrix SAG 241.80: implications to maltose excretion by a green alga.</title>
        <authorList>
            <person name="Arriola M.B."/>
            <person name="Velmurugan N."/>
            <person name="Zhang Y."/>
            <person name="Plunkett M.H."/>
            <person name="Hondzo H."/>
            <person name="Barney B.M."/>
        </authorList>
    </citation>
    <scope>NUCLEOTIDE SEQUENCE [LARGE SCALE GENOMIC DNA]</scope>
    <source>
        <strain evidence="12 13">SAG 241.80</strain>
    </source>
</reference>
<dbReference type="GO" id="GO:0006298">
    <property type="term" value="P:mismatch repair"/>
    <property type="evidence" value="ECO:0007669"/>
    <property type="project" value="TreeGrafter"/>
</dbReference>
<dbReference type="CDD" id="cd07181">
    <property type="entry name" value="RNase_HII_eukaryota_like"/>
    <property type="match status" value="1"/>
</dbReference>
<comment type="catalytic activity">
    <reaction evidence="1 8 9">
        <text>Endonucleolytic cleavage to 5'-phosphomonoester.</text>
        <dbReference type="EC" id="3.1.26.4"/>
    </reaction>
</comment>
<dbReference type="InterPro" id="IPR004649">
    <property type="entry name" value="RNase_H2_suA"/>
</dbReference>
<name>A0A2P6VJ61_9CHLO</name>
<dbReference type="InterPro" id="IPR012337">
    <property type="entry name" value="RNaseH-like_sf"/>
</dbReference>
<gene>
    <name evidence="12" type="ORF">C2E20_2733</name>
</gene>
<dbReference type="InterPro" id="IPR024567">
    <property type="entry name" value="RNase_HII/HIII_dom"/>
</dbReference>
<dbReference type="GO" id="GO:0003723">
    <property type="term" value="F:RNA binding"/>
    <property type="evidence" value="ECO:0007669"/>
    <property type="project" value="UniProtKB-UniRule"/>
</dbReference>
<dbReference type="PANTHER" id="PTHR10954">
    <property type="entry name" value="RIBONUCLEASE H2 SUBUNIT A"/>
    <property type="match status" value="1"/>
</dbReference>
<evidence type="ECO:0000256" key="10">
    <source>
        <dbReference type="SAM" id="MobiDB-lite"/>
    </source>
</evidence>
<dbReference type="Gene3D" id="1.10.10.460">
    <property type="entry name" value="Ribonuclease hii. Domain 2"/>
    <property type="match status" value="1"/>
</dbReference>
<keyword evidence="7 8" id="KW-0378">Hydrolase</keyword>
<organism evidence="12 13">
    <name type="scientific">Micractinium conductrix</name>
    <dbReference type="NCBI Taxonomy" id="554055"/>
    <lineage>
        <taxon>Eukaryota</taxon>
        <taxon>Viridiplantae</taxon>
        <taxon>Chlorophyta</taxon>
        <taxon>core chlorophytes</taxon>
        <taxon>Trebouxiophyceae</taxon>
        <taxon>Chlorellales</taxon>
        <taxon>Chlorellaceae</taxon>
        <taxon>Chlorella clade</taxon>
        <taxon>Micractinium</taxon>
    </lineage>
</organism>